<evidence type="ECO:0000313" key="4">
    <source>
        <dbReference type="Proteomes" id="UP001142393"/>
    </source>
</evidence>
<keyword evidence="4" id="KW-1185">Reference proteome</keyword>
<protein>
    <submittedName>
        <fullName evidence="3">Mob1/phocein</fullName>
    </submittedName>
</protein>
<keyword evidence="1" id="KW-0479">Metal-binding</keyword>
<dbReference type="PANTHER" id="PTHR22599">
    <property type="entry name" value="MPS ONE BINDER KINASE ACTIVATOR-LIKE MOB"/>
    <property type="match status" value="1"/>
</dbReference>
<name>A0A9W8U0F9_9AGAR</name>
<comment type="caution">
    <text evidence="3">The sequence shown here is derived from an EMBL/GenBank/DDBJ whole genome shotgun (WGS) entry which is preliminary data.</text>
</comment>
<dbReference type="Proteomes" id="UP001142393">
    <property type="component" value="Unassembled WGS sequence"/>
</dbReference>
<dbReference type="Gene3D" id="1.20.140.30">
    <property type="entry name" value="MOB kinase activator"/>
    <property type="match status" value="1"/>
</dbReference>
<dbReference type="SUPFAM" id="SSF101152">
    <property type="entry name" value="Mob1/phocein"/>
    <property type="match status" value="1"/>
</dbReference>
<evidence type="ECO:0000256" key="2">
    <source>
        <dbReference type="SAM" id="MobiDB-lite"/>
    </source>
</evidence>
<evidence type="ECO:0000256" key="1">
    <source>
        <dbReference type="PIRSR" id="PIRSR605301-1"/>
    </source>
</evidence>
<reference evidence="3 4" key="1">
    <citation type="journal article" date="2023" name="Proc. Natl. Acad. Sci. U.S.A.">
        <title>A global phylogenomic analysis of the shiitake genus Lentinula.</title>
        <authorList>
            <person name="Sierra-Patev S."/>
            <person name="Min B."/>
            <person name="Naranjo-Ortiz M."/>
            <person name="Looney B."/>
            <person name="Konkel Z."/>
            <person name="Slot J.C."/>
            <person name="Sakamoto Y."/>
            <person name="Steenwyk J.L."/>
            <person name="Rokas A."/>
            <person name="Carro J."/>
            <person name="Camarero S."/>
            <person name="Ferreira P."/>
            <person name="Molpeceres G."/>
            <person name="Ruiz-Duenas F.J."/>
            <person name="Serrano A."/>
            <person name="Henrissat B."/>
            <person name="Drula E."/>
            <person name="Hughes K.W."/>
            <person name="Mata J.L."/>
            <person name="Ishikawa N.K."/>
            <person name="Vargas-Isla R."/>
            <person name="Ushijima S."/>
            <person name="Smith C.A."/>
            <person name="Donoghue J."/>
            <person name="Ahrendt S."/>
            <person name="Andreopoulos W."/>
            <person name="He G."/>
            <person name="LaButti K."/>
            <person name="Lipzen A."/>
            <person name="Ng V."/>
            <person name="Riley R."/>
            <person name="Sandor L."/>
            <person name="Barry K."/>
            <person name="Martinez A.T."/>
            <person name="Xiao Y."/>
            <person name="Gibbons J.G."/>
            <person name="Terashima K."/>
            <person name="Grigoriev I.V."/>
            <person name="Hibbett D."/>
        </authorList>
    </citation>
    <scope>NUCLEOTIDE SEQUENCE [LARGE SCALE GENOMIC DNA]</scope>
    <source>
        <strain evidence="3 4">TFB7810</strain>
    </source>
</reference>
<dbReference type="AlphaFoldDB" id="A0A9W8U0F9"/>
<feature type="binding site" evidence="1">
    <location>
        <position position="94"/>
    </location>
    <ligand>
        <name>Zn(2+)</name>
        <dbReference type="ChEBI" id="CHEBI:29105"/>
    </ligand>
</feature>
<feature type="binding site" evidence="1">
    <location>
        <position position="89"/>
    </location>
    <ligand>
        <name>Zn(2+)</name>
        <dbReference type="ChEBI" id="CHEBI:29105"/>
    </ligand>
</feature>
<organism evidence="3 4">
    <name type="scientific">Lentinula detonsa</name>
    <dbReference type="NCBI Taxonomy" id="2804962"/>
    <lineage>
        <taxon>Eukaryota</taxon>
        <taxon>Fungi</taxon>
        <taxon>Dikarya</taxon>
        <taxon>Basidiomycota</taxon>
        <taxon>Agaricomycotina</taxon>
        <taxon>Agaricomycetes</taxon>
        <taxon>Agaricomycetidae</taxon>
        <taxon>Agaricales</taxon>
        <taxon>Marasmiineae</taxon>
        <taxon>Omphalotaceae</taxon>
        <taxon>Lentinula</taxon>
    </lineage>
</organism>
<dbReference type="InterPro" id="IPR005301">
    <property type="entry name" value="MOB_kinase_act_fam"/>
</dbReference>
<accession>A0A9W8U0F9</accession>
<sequence>MSFFGRRPKRSPTPTGSLSRQNSLTEGDAANAKPLYLCSPFADAALVNGNFKTIVMLPKYVDVMEWVAVNIYDFYTNLNEFYGCIAECCTQSSCPTMSAGSSLNYLWTTPERKQVSLSAPTYIDSVMSSVQNLLEDESVFPTKSGQEFHKESFPVTVKHIYRQFLRIFAHIYHAHFPQILHLRAEPHFNSLFAHFLAFGREYQLLDEKDIRGDPNAPVGVGLLWERWKSSGKLEKGAGEA</sequence>
<feature type="binding site" evidence="1">
    <location>
        <position position="170"/>
    </location>
    <ligand>
        <name>Zn(2+)</name>
        <dbReference type="ChEBI" id="CHEBI:29105"/>
    </ligand>
</feature>
<dbReference type="Pfam" id="PF03637">
    <property type="entry name" value="Mob1_phocein"/>
    <property type="match status" value="1"/>
</dbReference>
<feature type="region of interest" description="Disordered" evidence="2">
    <location>
        <begin position="1"/>
        <end position="23"/>
    </location>
</feature>
<feature type="binding site" evidence="1">
    <location>
        <position position="175"/>
    </location>
    <ligand>
        <name>Zn(2+)</name>
        <dbReference type="ChEBI" id="CHEBI:29105"/>
    </ligand>
</feature>
<dbReference type="SMART" id="SM01388">
    <property type="entry name" value="Mob1_phocein"/>
    <property type="match status" value="1"/>
</dbReference>
<feature type="compositionally biased region" description="Basic residues" evidence="2">
    <location>
        <begin position="1"/>
        <end position="10"/>
    </location>
</feature>
<feature type="compositionally biased region" description="Polar residues" evidence="2">
    <location>
        <begin position="12"/>
        <end position="23"/>
    </location>
</feature>
<gene>
    <name evidence="3" type="ORF">DFH05DRAFT_814566</name>
</gene>
<proteinExistence type="predicted"/>
<dbReference type="EMBL" id="JANVFU010000003">
    <property type="protein sequence ID" value="KAJ3747475.1"/>
    <property type="molecule type" value="Genomic_DNA"/>
</dbReference>
<evidence type="ECO:0000313" key="3">
    <source>
        <dbReference type="EMBL" id="KAJ3747475.1"/>
    </source>
</evidence>
<dbReference type="InterPro" id="IPR036703">
    <property type="entry name" value="MOB_kinase_act_sf"/>
</dbReference>
<keyword evidence="1" id="KW-0862">Zinc</keyword>